<feature type="domain" description="DUF6535" evidence="1">
    <location>
        <begin position="5"/>
        <end position="83"/>
    </location>
</feature>
<dbReference type="OrthoDB" id="3221808at2759"/>
<evidence type="ECO:0000313" key="3">
    <source>
        <dbReference type="Proteomes" id="UP000807469"/>
    </source>
</evidence>
<name>A0A9P5ZBZ0_9AGAR</name>
<keyword evidence="3" id="KW-1185">Reference proteome</keyword>
<gene>
    <name evidence="2" type="ORF">BDN70DRAFT_826282</name>
</gene>
<evidence type="ECO:0000313" key="2">
    <source>
        <dbReference type="EMBL" id="KAF9484085.1"/>
    </source>
</evidence>
<dbReference type="InterPro" id="IPR045338">
    <property type="entry name" value="DUF6535"/>
</dbReference>
<dbReference type="EMBL" id="MU155147">
    <property type="protein sequence ID" value="KAF9484085.1"/>
    <property type="molecule type" value="Genomic_DNA"/>
</dbReference>
<evidence type="ECO:0000259" key="1">
    <source>
        <dbReference type="Pfam" id="PF20153"/>
    </source>
</evidence>
<accession>A0A9P5ZBZ0</accession>
<protein>
    <recommendedName>
        <fullName evidence="1">DUF6535 domain-containing protein</fullName>
    </recommendedName>
</protein>
<dbReference type="Proteomes" id="UP000807469">
    <property type="component" value="Unassembled WGS sequence"/>
</dbReference>
<sequence>MGYLLKPEMEADKIQCDAWKDEVQTLLIFAGLFAVVTAFVIESYKFLLPDPNDTIISLLTQIANAPNNSSSPPLNGGSSSMMTSSKQTSFLVHQSNPQSHDCSPWYHFAAVAPRTPGLSGILCKRNSSIASRAFRSSTGMACAQSFCRSPIASPKRRCPFSCWLDRLHSSSWAGTCSSCRFHYWFCSLMSRYEHYPSGIAGRVYIV</sequence>
<organism evidence="2 3">
    <name type="scientific">Pholiota conissans</name>
    <dbReference type="NCBI Taxonomy" id="109636"/>
    <lineage>
        <taxon>Eukaryota</taxon>
        <taxon>Fungi</taxon>
        <taxon>Dikarya</taxon>
        <taxon>Basidiomycota</taxon>
        <taxon>Agaricomycotina</taxon>
        <taxon>Agaricomycetes</taxon>
        <taxon>Agaricomycetidae</taxon>
        <taxon>Agaricales</taxon>
        <taxon>Agaricineae</taxon>
        <taxon>Strophariaceae</taxon>
        <taxon>Pholiota</taxon>
    </lineage>
</organism>
<dbReference type="AlphaFoldDB" id="A0A9P5ZBZ0"/>
<comment type="caution">
    <text evidence="2">The sequence shown here is derived from an EMBL/GenBank/DDBJ whole genome shotgun (WGS) entry which is preliminary data.</text>
</comment>
<proteinExistence type="predicted"/>
<dbReference type="Pfam" id="PF20153">
    <property type="entry name" value="DUF6535"/>
    <property type="match status" value="1"/>
</dbReference>
<reference evidence="2" key="1">
    <citation type="submission" date="2020-11" db="EMBL/GenBank/DDBJ databases">
        <authorList>
            <consortium name="DOE Joint Genome Institute"/>
            <person name="Ahrendt S."/>
            <person name="Riley R."/>
            <person name="Andreopoulos W."/>
            <person name="Labutti K."/>
            <person name="Pangilinan J."/>
            <person name="Ruiz-Duenas F.J."/>
            <person name="Barrasa J.M."/>
            <person name="Sanchez-Garcia M."/>
            <person name="Camarero S."/>
            <person name="Miyauchi S."/>
            <person name="Serrano A."/>
            <person name="Linde D."/>
            <person name="Babiker R."/>
            <person name="Drula E."/>
            <person name="Ayuso-Fernandez I."/>
            <person name="Pacheco R."/>
            <person name="Padilla G."/>
            <person name="Ferreira P."/>
            <person name="Barriuso J."/>
            <person name="Kellner H."/>
            <person name="Castanera R."/>
            <person name="Alfaro M."/>
            <person name="Ramirez L."/>
            <person name="Pisabarro A.G."/>
            <person name="Kuo A."/>
            <person name="Tritt A."/>
            <person name="Lipzen A."/>
            <person name="He G."/>
            <person name="Yan M."/>
            <person name="Ng V."/>
            <person name="Cullen D."/>
            <person name="Martin F."/>
            <person name="Rosso M.-N."/>
            <person name="Henrissat B."/>
            <person name="Hibbett D."/>
            <person name="Martinez A.T."/>
            <person name="Grigoriev I.V."/>
        </authorList>
    </citation>
    <scope>NUCLEOTIDE SEQUENCE</scope>
    <source>
        <strain evidence="2">CIRM-BRFM 674</strain>
    </source>
</reference>